<protein>
    <submittedName>
        <fullName evidence="1">Uncharacterized protein</fullName>
    </submittedName>
</protein>
<reference evidence="1" key="1">
    <citation type="journal article" date="2023" name="Plant J.">
        <title>Genome sequences and population genomics provide insights into the demographic history, inbreeding, and mutation load of two 'living fossil' tree species of Dipteronia.</title>
        <authorList>
            <person name="Feng Y."/>
            <person name="Comes H.P."/>
            <person name="Chen J."/>
            <person name="Zhu S."/>
            <person name="Lu R."/>
            <person name="Zhang X."/>
            <person name="Li P."/>
            <person name="Qiu J."/>
            <person name="Olsen K.M."/>
            <person name="Qiu Y."/>
        </authorList>
    </citation>
    <scope>NUCLEOTIDE SEQUENCE</scope>
    <source>
        <strain evidence="1">KIB01</strain>
    </source>
</reference>
<evidence type="ECO:0000313" key="1">
    <source>
        <dbReference type="EMBL" id="KAK2659650.1"/>
    </source>
</evidence>
<name>A0AAE0CQB0_9ROSI</name>
<dbReference type="Proteomes" id="UP001280121">
    <property type="component" value="Unassembled WGS sequence"/>
</dbReference>
<sequence length="171" mass="20239">YYRISLPVQMPFEWLVQLVPLLKTRAFSRSSSLLAHPNQVRLTAYIFQHGFIKALFLAHHHHLFLLDLELGVHLSLDLWRKEPYRVYMVQLLRLSSSLVVVMKRVTIYTKSCGYIMHRTRGYFHKQRAEGFTLPSQETNHRRCQDGISRDFAAIWLKALNREGKYHVEAWS</sequence>
<dbReference type="InterPro" id="IPR017938">
    <property type="entry name" value="Riboflavin_synthase-like_b-brl"/>
</dbReference>
<dbReference type="EMBL" id="JANJYI010000002">
    <property type="protein sequence ID" value="KAK2659650.1"/>
    <property type="molecule type" value="Genomic_DNA"/>
</dbReference>
<proteinExistence type="predicted"/>
<organism evidence="1 2">
    <name type="scientific">Dipteronia dyeriana</name>
    <dbReference type="NCBI Taxonomy" id="168575"/>
    <lineage>
        <taxon>Eukaryota</taxon>
        <taxon>Viridiplantae</taxon>
        <taxon>Streptophyta</taxon>
        <taxon>Embryophyta</taxon>
        <taxon>Tracheophyta</taxon>
        <taxon>Spermatophyta</taxon>
        <taxon>Magnoliopsida</taxon>
        <taxon>eudicotyledons</taxon>
        <taxon>Gunneridae</taxon>
        <taxon>Pentapetalae</taxon>
        <taxon>rosids</taxon>
        <taxon>malvids</taxon>
        <taxon>Sapindales</taxon>
        <taxon>Sapindaceae</taxon>
        <taxon>Hippocastanoideae</taxon>
        <taxon>Acereae</taxon>
        <taxon>Dipteronia</taxon>
    </lineage>
</organism>
<accession>A0AAE0CQB0</accession>
<dbReference type="SUPFAM" id="SSF63380">
    <property type="entry name" value="Riboflavin synthase domain-like"/>
    <property type="match status" value="1"/>
</dbReference>
<comment type="caution">
    <text evidence="1">The sequence shown here is derived from an EMBL/GenBank/DDBJ whole genome shotgun (WGS) entry which is preliminary data.</text>
</comment>
<evidence type="ECO:0000313" key="2">
    <source>
        <dbReference type="Proteomes" id="UP001280121"/>
    </source>
</evidence>
<gene>
    <name evidence="1" type="ORF">Ddye_006183</name>
</gene>
<dbReference type="AlphaFoldDB" id="A0AAE0CQB0"/>
<keyword evidence="2" id="KW-1185">Reference proteome</keyword>
<feature type="non-terminal residue" evidence="1">
    <location>
        <position position="1"/>
    </location>
</feature>